<dbReference type="SUPFAM" id="SSF53756">
    <property type="entry name" value="UDP-Glycosyltransferase/glycogen phosphorylase"/>
    <property type="match status" value="1"/>
</dbReference>
<dbReference type="OrthoDB" id="3661391at2"/>
<proteinExistence type="predicted"/>
<organism evidence="1 2">
    <name type="scientific">Umezawaea tangerina</name>
    <dbReference type="NCBI Taxonomy" id="84725"/>
    <lineage>
        <taxon>Bacteria</taxon>
        <taxon>Bacillati</taxon>
        <taxon>Actinomycetota</taxon>
        <taxon>Actinomycetes</taxon>
        <taxon>Pseudonocardiales</taxon>
        <taxon>Pseudonocardiaceae</taxon>
        <taxon>Umezawaea</taxon>
    </lineage>
</organism>
<evidence type="ECO:0000313" key="2">
    <source>
        <dbReference type="Proteomes" id="UP000239494"/>
    </source>
</evidence>
<name>A0A2T0T442_9PSEU</name>
<accession>A0A2T0T442</accession>
<evidence type="ECO:0008006" key="3">
    <source>
        <dbReference type="Google" id="ProtNLM"/>
    </source>
</evidence>
<dbReference type="AlphaFoldDB" id="A0A2T0T442"/>
<protein>
    <recommendedName>
        <fullName evidence="3">CDP-glycerol:poly(Glycerophosphate) glycerophosphotransferase</fullName>
    </recommendedName>
</protein>
<keyword evidence="2" id="KW-1185">Reference proteome</keyword>
<gene>
    <name evidence="1" type="ORF">CLV43_106172</name>
</gene>
<sequence length="417" mass="45476">MCVSQGWVKTPGNPFADRWLTREGCRTVLVVVPHMTAGTRLADLLLLLSGDHRLQIVFTVPAMADAWHGVEQYVRGWGGVVLPWEQVVRMRFDLVLAASFQEVHRVSGPVLVSPHGVGMVKSRLSPWDGVQEGVRAVSGLGRELLVRDGRVVPAGVLLTHDAELERLREVCPEAVPTAVVVGDPCYDRLVASLPFRARYRHALGVLEGRTLVVVSSTWSRHSLLGGEPEFFARVAAELPADRYRVVTALHPNIWSLHGSWQVRSWLADYLDAGHALLPPEEGWRAAVVAADAVIGDHGSVTVYAAALGVPVVMSSASARDEASGSLTARLRGLSPRLDDARPVDLQVREAIAAHDLERYSWVAGRVTSRPGRAAALVRRRIYSLLRLEEPERRTPVSGPVPLPVPMAGWNDGVDEAC</sequence>
<dbReference type="EMBL" id="PVTF01000006">
    <property type="protein sequence ID" value="PRY40437.1"/>
    <property type="molecule type" value="Genomic_DNA"/>
</dbReference>
<reference evidence="1 2" key="1">
    <citation type="submission" date="2018-03" db="EMBL/GenBank/DDBJ databases">
        <title>Genomic Encyclopedia of Archaeal and Bacterial Type Strains, Phase II (KMG-II): from individual species to whole genera.</title>
        <authorList>
            <person name="Goeker M."/>
        </authorList>
    </citation>
    <scope>NUCLEOTIDE SEQUENCE [LARGE SCALE GENOMIC DNA]</scope>
    <source>
        <strain evidence="1 2">DSM 44720</strain>
    </source>
</reference>
<evidence type="ECO:0000313" key="1">
    <source>
        <dbReference type="EMBL" id="PRY40437.1"/>
    </source>
</evidence>
<dbReference type="Proteomes" id="UP000239494">
    <property type="component" value="Unassembled WGS sequence"/>
</dbReference>
<comment type="caution">
    <text evidence="1">The sequence shown here is derived from an EMBL/GenBank/DDBJ whole genome shotgun (WGS) entry which is preliminary data.</text>
</comment>